<name>A0ABQ4I287_9ACTN</name>
<evidence type="ECO:0000313" key="2">
    <source>
        <dbReference type="EMBL" id="GIJ11966.1"/>
    </source>
</evidence>
<protein>
    <recommendedName>
        <fullName evidence="4">Secreted protein</fullName>
    </recommendedName>
</protein>
<gene>
    <name evidence="2" type="ORF">Van01_51800</name>
</gene>
<sequence length="101" mass="10749">MRKNIVRALLIGAVTAGSLALAPSVASAAPPCGFYNQTDSAGNVSHRYHNCSYQGKKVKIDYYGRSSQHVCVEAYQWRHLGYWTGTGTGALKGASVVGTCP</sequence>
<evidence type="ECO:0000256" key="1">
    <source>
        <dbReference type="SAM" id="SignalP"/>
    </source>
</evidence>
<accession>A0ABQ4I287</accession>
<reference evidence="2 3" key="1">
    <citation type="submission" date="2021-01" db="EMBL/GenBank/DDBJ databases">
        <title>Whole genome shotgun sequence of Verrucosispora andamanensis NBRC 109075.</title>
        <authorList>
            <person name="Komaki H."/>
            <person name="Tamura T."/>
        </authorList>
    </citation>
    <scope>NUCLEOTIDE SEQUENCE [LARGE SCALE GENOMIC DNA]</scope>
    <source>
        <strain evidence="2 3">NBRC 109075</strain>
    </source>
</reference>
<comment type="caution">
    <text evidence="2">The sequence shown here is derived from an EMBL/GenBank/DDBJ whole genome shotgun (WGS) entry which is preliminary data.</text>
</comment>
<keyword evidence="1" id="KW-0732">Signal</keyword>
<proteinExistence type="predicted"/>
<keyword evidence="3" id="KW-1185">Reference proteome</keyword>
<feature type="chain" id="PRO_5045357179" description="Secreted protein" evidence="1">
    <location>
        <begin position="29"/>
        <end position="101"/>
    </location>
</feature>
<evidence type="ECO:0000313" key="3">
    <source>
        <dbReference type="Proteomes" id="UP000647017"/>
    </source>
</evidence>
<organism evidence="2 3">
    <name type="scientific">Micromonospora andamanensis</name>
    <dbReference type="NCBI Taxonomy" id="1287068"/>
    <lineage>
        <taxon>Bacteria</taxon>
        <taxon>Bacillati</taxon>
        <taxon>Actinomycetota</taxon>
        <taxon>Actinomycetes</taxon>
        <taxon>Micromonosporales</taxon>
        <taxon>Micromonosporaceae</taxon>
        <taxon>Micromonospora</taxon>
    </lineage>
</organism>
<feature type="signal peptide" evidence="1">
    <location>
        <begin position="1"/>
        <end position="28"/>
    </location>
</feature>
<dbReference type="EMBL" id="BOOZ01000040">
    <property type="protein sequence ID" value="GIJ11966.1"/>
    <property type="molecule type" value="Genomic_DNA"/>
</dbReference>
<evidence type="ECO:0008006" key="4">
    <source>
        <dbReference type="Google" id="ProtNLM"/>
    </source>
</evidence>
<dbReference type="Proteomes" id="UP000647017">
    <property type="component" value="Unassembled WGS sequence"/>
</dbReference>